<organism evidence="1">
    <name type="scientific">marine sediment metagenome</name>
    <dbReference type="NCBI Taxonomy" id="412755"/>
    <lineage>
        <taxon>unclassified sequences</taxon>
        <taxon>metagenomes</taxon>
        <taxon>ecological metagenomes</taxon>
    </lineage>
</organism>
<reference evidence="1" key="1">
    <citation type="journal article" date="2015" name="Nature">
        <title>Complex archaea that bridge the gap between prokaryotes and eukaryotes.</title>
        <authorList>
            <person name="Spang A."/>
            <person name="Saw J.H."/>
            <person name="Jorgensen S.L."/>
            <person name="Zaremba-Niedzwiedzka K."/>
            <person name="Martijn J."/>
            <person name="Lind A.E."/>
            <person name="van Eijk R."/>
            <person name="Schleper C."/>
            <person name="Guy L."/>
            <person name="Ettema T.J."/>
        </authorList>
    </citation>
    <scope>NUCLEOTIDE SEQUENCE</scope>
</reference>
<proteinExistence type="predicted"/>
<gene>
    <name evidence="1" type="ORF">LCGC14_1529850</name>
</gene>
<evidence type="ECO:0000313" key="1">
    <source>
        <dbReference type="EMBL" id="KKM61619.1"/>
    </source>
</evidence>
<sequence>MYNARTIVLNGDYSYLNSVSWQKAIRLLVKGKASVLKYTEISLKTAENVMIKIPA</sequence>
<feature type="non-terminal residue" evidence="1">
    <location>
        <position position="55"/>
    </location>
</feature>
<dbReference type="AlphaFoldDB" id="A0A0F9IW39"/>
<protein>
    <submittedName>
        <fullName evidence="1">Uncharacterized protein</fullName>
    </submittedName>
</protein>
<name>A0A0F9IW39_9ZZZZ</name>
<accession>A0A0F9IW39</accession>
<dbReference type="EMBL" id="LAZR01011449">
    <property type="protein sequence ID" value="KKM61619.1"/>
    <property type="molecule type" value="Genomic_DNA"/>
</dbReference>
<comment type="caution">
    <text evidence="1">The sequence shown here is derived from an EMBL/GenBank/DDBJ whole genome shotgun (WGS) entry which is preliminary data.</text>
</comment>